<keyword evidence="2" id="KW-1185">Reference proteome</keyword>
<evidence type="ECO:0000313" key="1">
    <source>
        <dbReference type="EMBL" id="KAJ8005566.1"/>
    </source>
</evidence>
<evidence type="ECO:0000313" key="2">
    <source>
        <dbReference type="Proteomes" id="UP001157502"/>
    </source>
</evidence>
<reference evidence="1" key="1">
    <citation type="submission" date="2021-05" db="EMBL/GenBank/DDBJ databases">
        <authorList>
            <person name="Pan Q."/>
            <person name="Jouanno E."/>
            <person name="Zahm M."/>
            <person name="Klopp C."/>
            <person name="Cabau C."/>
            <person name="Louis A."/>
            <person name="Berthelot C."/>
            <person name="Parey E."/>
            <person name="Roest Crollius H."/>
            <person name="Montfort J."/>
            <person name="Robinson-Rechavi M."/>
            <person name="Bouchez O."/>
            <person name="Lampietro C."/>
            <person name="Lopez Roques C."/>
            <person name="Donnadieu C."/>
            <person name="Postlethwait J."/>
            <person name="Bobe J."/>
            <person name="Dillon D."/>
            <person name="Chandos A."/>
            <person name="von Hippel F."/>
            <person name="Guiguen Y."/>
        </authorList>
    </citation>
    <scope>NUCLEOTIDE SEQUENCE</scope>
    <source>
        <strain evidence="1">YG-Jan2019</strain>
    </source>
</reference>
<comment type="caution">
    <text evidence="1">The sequence shown here is derived from an EMBL/GenBank/DDBJ whole genome shotgun (WGS) entry which is preliminary data.</text>
</comment>
<sequence>MWLADNNCFRSPRGICRLVCKQRYRVPGCWRRRARPLPLSVSAHAHRLIMDDNVNTDILEHHVDEDMEKKRMRTHGSSVPGSGTPSEAEGHSSTQSSHRLLAYSDALISIIATVMILPVAHTKVQDNEELKESLQALLTTKIAVYLMTFLIVTVAWAAHIRLFQVIERIDDCLALMNLACMMLITFLPYTFSLMATFPENILGIVLFCACDMVLGLIQALIVLYGFSHPFLLNDQIQVSENQVFYKHHILKVIMRVPIMCFFASIFSFIFFQLSYVILAIVIFLPYISQSLKWCRGKAIGRQPEETPDSMLFYTYQLNEPLSKERVEAFSDGVFAIVATLLILDICEDNVPNPLTVQKQYGGSLVAALQDYGPEYLAYFGSFATVGLLWFVHHSLFLHVIKATRFMGLLNTFSLAFVGGLPLAYQLTHEFPRNSRNELEAIQISCVIIFFAGIFQLAIWVAALFSERETLHPYVRYGGREHTFMLAKLSLYPCVALGTFFLTCFLSKFSASIFHLMEITVPFAFLLLRLLVRGGLALLRFMFCPDRPVPRGVLEEDDRVPFNTVIT</sequence>
<dbReference type="Proteomes" id="UP001157502">
    <property type="component" value="Chromosome 10"/>
</dbReference>
<organism evidence="1 2">
    <name type="scientific">Dallia pectoralis</name>
    <name type="common">Alaska blackfish</name>
    <dbReference type="NCBI Taxonomy" id="75939"/>
    <lineage>
        <taxon>Eukaryota</taxon>
        <taxon>Metazoa</taxon>
        <taxon>Chordata</taxon>
        <taxon>Craniata</taxon>
        <taxon>Vertebrata</taxon>
        <taxon>Euteleostomi</taxon>
        <taxon>Actinopterygii</taxon>
        <taxon>Neopterygii</taxon>
        <taxon>Teleostei</taxon>
        <taxon>Protacanthopterygii</taxon>
        <taxon>Esociformes</taxon>
        <taxon>Umbridae</taxon>
        <taxon>Dallia</taxon>
    </lineage>
</organism>
<name>A0ACC2GPH0_DALPE</name>
<dbReference type="EMBL" id="CM055737">
    <property type="protein sequence ID" value="KAJ8005566.1"/>
    <property type="molecule type" value="Genomic_DNA"/>
</dbReference>
<protein>
    <submittedName>
        <fullName evidence="1">Uncharacterized protein</fullName>
    </submittedName>
</protein>
<proteinExistence type="predicted"/>
<accession>A0ACC2GPH0</accession>
<gene>
    <name evidence="1" type="ORF">DPEC_G00119270</name>
</gene>